<keyword evidence="2" id="KW-0378">Hydrolase</keyword>
<organism evidence="6 7">
    <name type="scientific">Epicoccum nigrum</name>
    <name type="common">Soil fungus</name>
    <name type="synonym">Epicoccum purpurascens</name>
    <dbReference type="NCBI Taxonomy" id="105696"/>
    <lineage>
        <taxon>Eukaryota</taxon>
        <taxon>Fungi</taxon>
        <taxon>Dikarya</taxon>
        <taxon>Ascomycota</taxon>
        <taxon>Pezizomycotina</taxon>
        <taxon>Dothideomycetes</taxon>
        <taxon>Pleosporomycetidae</taxon>
        <taxon>Pleosporales</taxon>
        <taxon>Pleosporineae</taxon>
        <taxon>Didymellaceae</taxon>
        <taxon>Epicoccum</taxon>
    </lineage>
</organism>
<dbReference type="AlphaFoldDB" id="A0A1Y2LYS4"/>
<evidence type="ECO:0000256" key="2">
    <source>
        <dbReference type="ARBA" id="ARBA00022801"/>
    </source>
</evidence>
<dbReference type="Pfam" id="PF02626">
    <property type="entry name" value="CT_A_B"/>
    <property type="match status" value="1"/>
</dbReference>
<dbReference type="PANTHER" id="PTHR43309">
    <property type="entry name" value="5-OXOPROLINASE SUBUNIT C"/>
    <property type="match status" value="1"/>
</dbReference>
<reference evidence="6 7" key="1">
    <citation type="journal article" date="2017" name="Genome Announc.">
        <title>Genome sequence of the saprophytic ascomycete Epicoccum nigrum ICMP 19927 strain isolated from New Zealand.</title>
        <authorList>
            <person name="Fokin M."/>
            <person name="Fleetwood D."/>
            <person name="Weir B.S."/>
            <person name="Villas-Boas S.G."/>
        </authorList>
    </citation>
    <scope>NUCLEOTIDE SEQUENCE [LARGE SCALE GENOMIC DNA]</scope>
    <source>
        <strain evidence="6 7">ICMP 19927</strain>
    </source>
</reference>
<accession>A0A1Y2LYS4</accession>
<evidence type="ECO:0000256" key="1">
    <source>
        <dbReference type="ARBA" id="ARBA00022741"/>
    </source>
</evidence>
<dbReference type="Gene3D" id="2.40.100.10">
    <property type="entry name" value="Cyclophilin-like"/>
    <property type="match status" value="2"/>
</dbReference>
<keyword evidence="3" id="KW-0067">ATP-binding</keyword>
<dbReference type="STRING" id="105696.A0A1Y2LYS4"/>
<evidence type="ECO:0000256" key="3">
    <source>
        <dbReference type="ARBA" id="ARBA00022840"/>
    </source>
</evidence>
<dbReference type="CDD" id="cd06850">
    <property type="entry name" value="biotinyl_domain"/>
    <property type="match status" value="1"/>
</dbReference>
<dbReference type="Pfam" id="PF00364">
    <property type="entry name" value="Biotin_lipoyl"/>
    <property type="match status" value="1"/>
</dbReference>
<dbReference type="InterPro" id="IPR011053">
    <property type="entry name" value="Single_hybrid_motif"/>
</dbReference>
<feature type="domain" description="Carboxyltransferase" evidence="4">
    <location>
        <begin position="186"/>
        <end position="384"/>
    </location>
</feature>
<dbReference type="SUPFAM" id="SSF51230">
    <property type="entry name" value="Single hybrid motif"/>
    <property type="match status" value="1"/>
</dbReference>
<dbReference type="GO" id="GO:0005524">
    <property type="term" value="F:ATP binding"/>
    <property type="evidence" value="ECO:0007669"/>
    <property type="project" value="UniProtKB-KW"/>
</dbReference>
<dbReference type="SMART" id="SM00796">
    <property type="entry name" value="AHS1"/>
    <property type="match status" value="1"/>
</dbReference>
<evidence type="ECO:0000313" key="7">
    <source>
        <dbReference type="Proteomes" id="UP000193240"/>
    </source>
</evidence>
<dbReference type="SMART" id="SM00797">
    <property type="entry name" value="AHS2"/>
    <property type="match status" value="1"/>
</dbReference>
<dbReference type="InterPro" id="IPR000089">
    <property type="entry name" value="Biotin_lipoyl"/>
</dbReference>
<dbReference type="Gene3D" id="2.40.50.100">
    <property type="match status" value="1"/>
</dbReference>
<dbReference type="EMBL" id="KZ107844">
    <property type="protein sequence ID" value="OSS49035.1"/>
    <property type="molecule type" value="Genomic_DNA"/>
</dbReference>
<feature type="domain" description="Carboxyltransferase" evidence="5">
    <location>
        <begin position="2"/>
        <end position="137"/>
    </location>
</feature>
<dbReference type="InterPro" id="IPR003833">
    <property type="entry name" value="CT_C_D"/>
</dbReference>
<evidence type="ECO:0000313" key="6">
    <source>
        <dbReference type="EMBL" id="OSS49035.1"/>
    </source>
</evidence>
<dbReference type="SUPFAM" id="SSF50891">
    <property type="entry name" value="Cyclophilin-like"/>
    <property type="match status" value="1"/>
</dbReference>
<dbReference type="Gene3D" id="3.30.1360.40">
    <property type="match status" value="1"/>
</dbReference>
<name>A0A1Y2LYS4_EPING</name>
<evidence type="ECO:0000259" key="5">
    <source>
        <dbReference type="SMART" id="SM00797"/>
    </source>
</evidence>
<dbReference type="SUPFAM" id="SSF160467">
    <property type="entry name" value="PH0987 N-terminal domain-like"/>
    <property type="match status" value="1"/>
</dbReference>
<keyword evidence="7" id="KW-1185">Reference proteome</keyword>
<dbReference type="InterPro" id="IPR029000">
    <property type="entry name" value="Cyclophilin-like_dom_sf"/>
</dbReference>
<keyword evidence="1" id="KW-0547">Nucleotide-binding</keyword>
<dbReference type="Pfam" id="PF02682">
    <property type="entry name" value="CT_C_D"/>
    <property type="match status" value="1"/>
</dbReference>
<dbReference type="Proteomes" id="UP000193240">
    <property type="component" value="Unassembled WGS sequence"/>
</dbReference>
<evidence type="ECO:0000259" key="4">
    <source>
        <dbReference type="SMART" id="SM00796"/>
    </source>
</evidence>
<dbReference type="InterPro" id="IPR052708">
    <property type="entry name" value="PxpC"/>
</dbReference>
<gene>
    <name evidence="6" type="ORF">B5807_05756</name>
</gene>
<evidence type="ECO:0008006" key="8">
    <source>
        <dbReference type="Google" id="ProtNLM"/>
    </source>
</evidence>
<dbReference type="GO" id="GO:0016787">
    <property type="term" value="F:hydrolase activity"/>
    <property type="evidence" value="ECO:0007669"/>
    <property type="project" value="UniProtKB-KW"/>
</dbReference>
<dbReference type="InParanoid" id="A0A1Y2LYS4"/>
<sequence>MGWEISAMVGPHDEGYFAPDIEMVYETKWKVSHNASRSGIRLTGPVPKWARKDGGEGGAHPSNLVEYGYPIGTLNWTGNDPCIFPIDCPNFGGFTSSTTVVKADWWKIGQLKAGNTLKFIRISLEDALKKKKRNDDFLDLIEEALKSKSEFDKIDNLQAGHVDFHQGQIGKAVIWEKAATANTPQVRYRQGGDDHLLVEYGNESFDLNHWCRVTALENALKSSNTPMNISRNLLNTVGCCTTLLIYYNGAKLPRSQLVLHLQKLEEKFGDLQSTKVPTRVFKLPISFESKLQDEAPQRYMTNQRPHAPYLPDNLSFVAKNNALTAQQFKDIYLIGQFMAVVVGFFYGNTVSLPVDPRQRMSAPKMNLSRVFTPEVSEEELDSLLGQFRAGKFTFEYEDVEFDMADHNRLLQDTVEEVKKIRAHQARLDNQIDGSTVERLLDDPDITPIEAPADANVWKVEVKEGDTILILEAMKLEIAVKTPDTAVAGGAKLKVQKLLVKPGDTVTAGGHLALLKKE</sequence>
<protein>
    <recommendedName>
        <fullName evidence="8">Lipoyl-binding domain-containing protein</fullName>
    </recommendedName>
</protein>
<dbReference type="InterPro" id="IPR003778">
    <property type="entry name" value="CT_A_B"/>
</dbReference>
<proteinExistence type="predicted"/>
<dbReference type="PANTHER" id="PTHR43309:SF5">
    <property type="entry name" value="5-OXOPROLINASE SUBUNIT C"/>
    <property type="match status" value="1"/>
</dbReference>
<dbReference type="OMA" id="EVHFNSD"/>